<proteinExistence type="predicted"/>
<dbReference type="Gene3D" id="3.30.420.40">
    <property type="match status" value="2"/>
</dbReference>
<dbReference type="Pfam" id="PF00012">
    <property type="entry name" value="HSP70"/>
    <property type="match status" value="1"/>
</dbReference>
<evidence type="ECO:0000313" key="4">
    <source>
        <dbReference type="Proteomes" id="UP000297245"/>
    </source>
</evidence>
<dbReference type="OrthoDB" id="2401965at2759"/>
<evidence type="ECO:0000256" key="2">
    <source>
        <dbReference type="ARBA" id="ARBA00022840"/>
    </source>
</evidence>
<evidence type="ECO:0000256" key="1">
    <source>
        <dbReference type="ARBA" id="ARBA00022741"/>
    </source>
</evidence>
<dbReference type="PANTHER" id="PTHR19375">
    <property type="entry name" value="HEAT SHOCK PROTEIN 70KDA"/>
    <property type="match status" value="1"/>
</dbReference>
<protein>
    <submittedName>
        <fullName evidence="3">Uncharacterized protein</fullName>
    </submittedName>
</protein>
<dbReference type="GO" id="GO:0005524">
    <property type="term" value="F:ATP binding"/>
    <property type="evidence" value="ECO:0007669"/>
    <property type="project" value="UniProtKB-KW"/>
</dbReference>
<dbReference type="Proteomes" id="UP000297245">
    <property type="component" value="Unassembled WGS sequence"/>
</dbReference>
<dbReference type="Gene3D" id="3.90.640.10">
    <property type="entry name" value="Actin, Chain A, domain 4"/>
    <property type="match status" value="1"/>
</dbReference>
<dbReference type="InterPro" id="IPR013126">
    <property type="entry name" value="Hsp_70_fam"/>
</dbReference>
<keyword evidence="2" id="KW-0067">ATP-binding</keyword>
<dbReference type="AlphaFoldDB" id="A0A4S8LX90"/>
<gene>
    <name evidence="3" type="ORF">K435DRAFT_860711</name>
</gene>
<dbReference type="GO" id="GO:0140662">
    <property type="term" value="F:ATP-dependent protein folding chaperone"/>
    <property type="evidence" value="ECO:0007669"/>
    <property type="project" value="InterPro"/>
</dbReference>
<dbReference type="InterPro" id="IPR015943">
    <property type="entry name" value="WD40/YVTN_repeat-like_dom_sf"/>
</dbReference>
<reference evidence="3 4" key="1">
    <citation type="journal article" date="2019" name="Nat. Ecol. Evol.">
        <title>Megaphylogeny resolves global patterns of mushroom evolution.</title>
        <authorList>
            <person name="Varga T."/>
            <person name="Krizsan K."/>
            <person name="Foldi C."/>
            <person name="Dima B."/>
            <person name="Sanchez-Garcia M."/>
            <person name="Sanchez-Ramirez S."/>
            <person name="Szollosi G.J."/>
            <person name="Szarkandi J.G."/>
            <person name="Papp V."/>
            <person name="Albert L."/>
            <person name="Andreopoulos W."/>
            <person name="Angelini C."/>
            <person name="Antonin V."/>
            <person name="Barry K.W."/>
            <person name="Bougher N.L."/>
            <person name="Buchanan P."/>
            <person name="Buyck B."/>
            <person name="Bense V."/>
            <person name="Catcheside P."/>
            <person name="Chovatia M."/>
            <person name="Cooper J."/>
            <person name="Damon W."/>
            <person name="Desjardin D."/>
            <person name="Finy P."/>
            <person name="Geml J."/>
            <person name="Haridas S."/>
            <person name="Hughes K."/>
            <person name="Justo A."/>
            <person name="Karasinski D."/>
            <person name="Kautmanova I."/>
            <person name="Kiss B."/>
            <person name="Kocsube S."/>
            <person name="Kotiranta H."/>
            <person name="LaButti K.M."/>
            <person name="Lechner B.E."/>
            <person name="Liimatainen K."/>
            <person name="Lipzen A."/>
            <person name="Lukacs Z."/>
            <person name="Mihaltcheva S."/>
            <person name="Morgado L.N."/>
            <person name="Niskanen T."/>
            <person name="Noordeloos M.E."/>
            <person name="Ohm R.A."/>
            <person name="Ortiz-Santana B."/>
            <person name="Ovrebo C."/>
            <person name="Racz N."/>
            <person name="Riley R."/>
            <person name="Savchenko A."/>
            <person name="Shiryaev A."/>
            <person name="Soop K."/>
            <person name="Spirin V."/>
            <person name="Szebenyi C."/>
            <person name="Tomsovsky M."/>
            <person name="Tulloss R.E."/>
            <person name="Uehling J."/>
            <person name="Grigoriev I.V."/>
            <person name="Vagvolgyi C."/>
            <person name="Papp T."/>
            <person name="Martin F.M."/>
            <person name="Miettinen O."/>
            <person name="Hibbett D.S."/>
            <person name="Nagy L.G."/>
        </authorList>
    </citation>
    <scope>NUCLEOTIDE SEQUENCE [LARGE SCALE GENOMIC DNA]</scope>
    <source>
        <strain evidence="3 4">CBS 962.96</strain>
    </source>
</reference>
<sequence length="177" mass="18844">MENAELALWDPSKILAGADAAELLILRNTQHTGPVHALGFNPVQSNFLASGAVAGSVDVKAGFQALEIHIIKEPTVAAVADGLSSCERNILIFDLGETFNVSLLQPVICRTSTIVLCITSTRSSRGGIRKGISTNTRALGRLCTICKRALCRLRTVCKRAKRTLSSVAQTTIEIGSL</sequence>
<dbReference type="EMBL" id="ML179228">
    <property type="protein sequence ID" value="THU94267.1"/>
    <property type="molecule type" value="Genomic_DNA"/>
</dbReference>
<evidence type="ECO:0000313" key="3">
    <source>
        <dbReference type="EMBL" id="THU94267.1"/>
    </source>
</evidence>
<keyword evidence="4" id="KW-1185">Reference proteome</keyword>
<name>A0A4S8LX90_DENBC</name>
<keyword evidence="1" id="KW-0547">Nucleotide-binding</keyword>
<dbReference type="Gene3D" id="2.130.10.10">
    <property type="entry name" value="YVTN repeat-like/Quinoprotein amine dehydrogenase"/>
    <property type="match status" value="1"/>
</dbReference>
<accession>A0A4S8LX90</accession>
<organism evidence="3 4">
    <name type="scientific">Dendrothele bispora (strain CBS 962.96)</name>
    <dbReference type="NCBI Taxonomy" id="1314807"/>
    <lineage>
        <taxon>Eukaryota</taxon>
        <taxon>Fungi</taxon>
        <taxon>Dikarya</taxon>
        <taxon>Basidiomycota</taxon>
        <taxon>Agaricomycotina</taxon>
        <taxon>Agaricomycetes</taxon>
        <taxon>Agaricomycetidae</taxon>
        <taxon>Agaricales</taxon>
        <taxon>Agaricales incertae sedis</taxon>
        <taxon>Dendrothele</taxon>
    </lineage>
</organism>